<protein>
    <recommendedName>
        <fullName evidence="2">Spermatogenesis-associated protein 2 PUB-like domain-containing protein</fullName>
    </recommendedName>
</protein>
<proteinExistence type="predicted"/>
<feature type="domain" description="Spermatogenesis-associated protein 2 PUB-like" evidence="2">
    <location>
        <begin position="37"/>
        <end position="195"/>
    </location>
</feature>
<evidence type="ECO:0000256" key="1">
    <source>
        <dbReference type="SAM" id="MobiDB-lite"/>
    </source>
</evidence>
<organism evidence="3 4">
    <name type="scientific">Plectus sambesii</name>
    <dbReference type="NCBI Taxonomy" id="2011161"/>
    <lineage>
        <taxon>Eukaryota</taxon>
        <taxon>Metazoa</taxon>
        <taxon>Ecdysozoa</taxon>
        <taxon>Nematoda</taxon>
        <taxon>Chromadorea</taxon>
        <taxon>Plectida</taxon>
        <taxon>Plectina</taxon>
        <taxon>Plectoidea</taxon>
        <taxon>Plectidae</taxon>
        <taxon>Plectus</taxon>
    </lineage>
</organism>
<dbReference type="Proteomes" id="UP000887566">
    <property type="component" value="Unplaced"/>
</dbReference>
<sequence length="465" mass="52396">MTWHQLFLDYERYVTTPAGPERTPLLNSVYRATAEFLSKTEHKRKFHHAEFVKVLHESAKSAQSFSAQDAEDSFRAMERIARNLYLQPWRVDQFRSIKKWNHLYKCRIEPCLIGAERIFKLIGYDETAEELRLNADIMAGRPWKKLLEVAFDCFVISLECRLMGTVRSLVENGGQLPWAKILKARETVVGDVQRCAAQIDPKSIDYSSSKVPHSVDGSSRKESLLLPELQAPPSWVDLSSQQIDSMQDPWSLVPSSTSSLWASENGRTGASVQAGTMISVPVQGGLRRTNFTTTPEATGPPPIPAHHLNIRSSSPYDSNRNRGEIHSPSSEFERSVPIREVHSSAPVPPEHHERHHHSSHSRTTQPPGVSNERIVPLQVDPFYYTKRQSSYHPQPTAVASSESLISEMNDRMSKMTTDLRTARKKAQTIARADGNVECPHCQMFISPATIICPHCSRLVGDFIHS</sequence>
<dbReference type="PANTHER" id="PTHR15326">
    <property type="entry name" value="SPERMATOGENESIS-ASSOCIATED PROTEIN 2/TAMOZHENNIC"/>
    <property type="match status" value="1"/>
</dbReference>
<evidence type="ECO:0000259" key="2">
    <source>
        <dbReference type="Pfam" id="PF21388"/>
    </source>
</evidence>
<name>A0A914XHB8_9BILA</name>
<evidence type="ECO:0000313" key="4">
    <source>
        <dbReference type="WBParaSite" id="PSAMB.scaffold807size41107.g8904.t1"/>
    </source>
</evidence>
<dbReference type="Gene3D" id="1.20.58.2190">
    <property type="match status" value="1"/>
</dbReference>
<dbReference type="AlphaFoldDB" id="A0A914XHB8"/>
<dbReference type="InterPro" id="IPR036339">
    <property type="entry name" value="PUB-like_dom_sf"/>
</dbReference>
<dbReference type="PANTHER" id="PTHR15326:SF2">
    <property type="entry name" value="PROTEIN TAMOZHENNIC"/>
    <property type="match status" value="1"/>
</dbReference>
<reference evidence="4" key="1">
    <citation type="submission" date="2022-11" db="UniProtKB">
        <authorList>
            <consortium name="WormBaseParasite"/>
        </authorList>
    </citation>
    <scope>IDENTIFICATION</scope>
</reference>
<feature type="compositionally biased region" description="Basic and acidic residues" evidence="1">
    <location>
        <begin position="319"/>
        <end position="342"/>
    </location>
</feature>
<feature type="region of interest" description="Disordered" evidence="1">
    <location>
        <begin position="288"/>
        <end position="371"/>
    </location>
</feature>
<keyword evidence="3" id="KW-1185">Reference proteome</keyword>
<dbReference type="GO" id="GO:0005737">
    <property type="term" value="C:cytoplasm"/>
    <property type="evidence" value="ECO:0007669"/>
    <property type="project" value="TreeGrafter"/>
</dbReference>
<accession>A0A914XHB8</accession>
<dbReference type="InterPro" id="IPR048839">
    <property type="entry name" value="SPATA2_PUB-like"/>
</dbReference>
<dbReference type="Pfam" id="PF21388">
    <property type="entry name" value="SPATA2_PUB-like"/>
    <property type="match status" value="1"/>
</dbReference>
<dbReference type="SUPFAM" id="SSF143503">
    <property type="entry name" value="PUG domain-like"/>
    <property type="match status" value="1"/>
</dbReference>
<dbReference type="WBParaSite" id="PSAMB.scaffold807size41107.g8904.t1">
    <property type="protein sequence ID" value="PSAMB.scaffold807size41107.g8904.t1"/>
    <property type="gene ID" value="PSAMB.scaffold807size41107.g8904"/>
</dbReference>
<evidence type="ECO:0000313" key="3">
    <source>
        <dbReference type="Proteomes" id="UP000887566"/>
    </source>
</evidence>